<gene>
    <name evidence="1" type="ORF">SsS58_07406</name>
</gene>
<evidence type="ECO:0008006" key="3">
    <source>
        <dbReference type="Google" id="ProtNLM"/>
    </source>
</evidence>
<dbReference type="AlphaFoldDB" id="A0A117EGE2"/>
<proteinExistence type="predicted"/>
<reference evidence="2" key="3">
    <citation type="submission" date="2016-02" db="EMBL/GenBank/DDBJ databases">
        <title>Draft genome of pathogenic Streptomyces sp. in Japan.</title>
        <authorList>
            <person name="Tomihama T."/>
            <person name="Ikenaga M."/>
            <person name="Sakai M."/>
            <person name="Okubo T."/>
            <person name="Ikeda S."/>
        </authorList>
    </citation>
    <scope>NUCLEOTIDE SEQUENCE [LARGE SCALE GENOMIC DNA]</scope>
    <source>
        <strain evidence="2">S58</strain>
    </source>
</reference>
<dbReference type="RefSeq" id="WP_059084066.1">
    <property type="nucleotide sequence ID" value="NZ_BCMM01000048.1"/>
</dbReference>
<dbReference type="OrthoDB" id="4231759at2"/>
<comment type="caution">
    <text evidence="1">The sequence shown here is derived from an EMBL/GenBank/DDBJ whole genome shotgun (WGS) entry which is preliminary data.</text>
</comment>
<dbReference type="EMBL" id="BCMM01000048">
    <property type="protein sequence ID" value="GAQ66966.1"/>
    <property type="molecule type" value="Genomic_DNA"/>
</dbReference>
<protein>
    <recommendedName>
        <fullName evidence="3">Lipoprotein</fullName>
    </recommendedName>
</protein>
<evidence type="ECO:0000313" key="1">
    <source>
        <dbReference type="EMBL" id="GAQ66966.1"/>
    </source>
</evidence>
<name>A0A117EGE2_STRSC</name>
<accession>A0A117EGE2</accession>
<organism evidence="1 2">
    <name type="scientific">Streptomyces scabiei</name>
    <dbReference type="NCBI Taxonomy" id="1930"/>
    <lineage>
        <taxon>Bacteria</taxon>
        <taxon>Bacillati</taxon>
        <taxon>Actinomycetota</taxon>
        <taxon>Actinomycetes</taxon>
        <taxon>Kitasatosporales</taxon>
        <taxon>Streptomycetaceae</taxon>
        <taxon>Streptomyces</taxon>
    </lineage>
</organism>
<reference evidence="2" key="1">
    <citation type="submission" date="2015-11" db="EMBL/GenBank/DDBJ databases">
        <authorList>
            <consortium name="Cross-ministerial Strategic Innovation Promotion Program (SIP) consortium"/>
            <person name="Tomihama T."/>
            <person name="Ikenaga M."/>
            <person name="Sakai M."/>
            <person name="Okubo T."/>
            <person name="Ikeda S."/>
        </authorList>
    </citation>
    <scope>NUCLEOTIDE SEQUENCE [LARGE SCALE GENOMIC DNA]</scope>
    <source>
        <strain evidence="2">S58</strain>
    </source>
</reference>
<dbReference type="Proteomes" id="UP000067448">
    <property type="component" value="Unassembled WGS sequence"/>
</dbReference>
<dbReference type="PROSITE" id="PS51257">
    <property type="entry name" value="PROKAR_LIPOPROTEIN"/>
    <property type="match status" value="1"/>
</dbReference>
<sequence>MLRRVLAIVGAVGGAVLLSGCGPEVLPLAGVTVDDAGSPRVLVRPCGDAGYTAPALTGWAGSWEDEPSEDETDTTVWETDGEWSGDADFPLFSPPAAWDAETRGEQRLLPGRTYAFTFYAHTDDQVNGAVTFTGSDLAELKPGRVWADDRVMSAKEFEERTERAC</sequence>
<reference evidence="1 2" key="2">
    <citation type="journal article" date="2016" name="Genome Announc.">
        <title>Draft Genome Sequences of Streptomyces scabiei S58, Streptomyces turgidiscabies T45, and Streptomyces acidiscabies a10, the Pathogens of Potato Common Scab, Isolated in Japan.</title>
        <authorList>
            <person name="Tomihama T."/>
            <person name="Nishi Y."/>
            <person name="Sakai M."/>
            <person name="Ikenaga M."/>
            <person name="Okubo T."/>
            <person name="Ikeda S."/>
        </authorList>
    </citation>
    <scope>NUCLEOTIDE SEQUENCE [LARGE SCALE GENOMIC DNA]</scope>
    <source>
        <strain evidence="1 2">S58</strain>
    </source>
</reference>
<evidence type="ECO:0000313" key="2">
    <source>
        <dbReference type="Proteomes" id="UP000067448"/>
    </source>
</evidence>